<accession>H0EJ52</accession>
<name>H0EJ52_GLAL7</name>
<comment type="caution">
    <text evidence="1">The sequence shown here is derived from an EMBL/GenBank/DDBJ whole genome shotgun (WGS) entry which is preliminary data.</text>
</comment>
<protein>
    <submittedName>
        <fullName evidence="1">Uncharacterized protein</fullName>
    </submittedName>
</protein>
<proteinExistence type="predicted"/>
<evidence type="ECO:0000313" key="1">
    <source>
        <dbReference type="EMBL" id="EHL01485.1"/>
    </source>
</evidence>
<dbReference type="InParanoid" id="H0EJ52"/>
<sequence>MTEHNPLRQPRRPRTIHQKRQIRFRIHLHPIPLAPSLLQNLREVPYPIDRTSFPDQQNMRFWDACFLSGLERDFEQLRLRDQDAGAAVFEVVGEFADGVGWVGGRNDAACEMSAPGYGGGVDAIRREEGEDLSFLEGEMVTETGCESDCGLPGLLIFPSISTSHSDSCESF</sequence>
<reference evidence="1 2" key="1">
    <citation type="journal article" date="2012" name="Eukaryot. Cell">
        <title>Genome sequence of the fungus Glarea lozoyensis: the first genome sequence of a species from the Helotiaceae family.</title>
        <authorList>
            <person name="Youssar L."/>
            <person name="Gruening B.A."/>
            <person name="Erxleben A."/>
            <person name="Guenther S."/>
            <person name="Huettel W."/>
        </authorList>
    </citation>
    <scope>NUCLEOTIDE SEQUENCE [LARGE SCALE GENOMIC DNA]</scope>
    <source>
        <strain evidence="2">ATCC 74030 / MF5533</strain>
    </source>
</reference>
<keyword evidence="2" id="KW-1185">Reference proteome</keyword>
<dbReference type="HOGENOM" id="CLU_1563013_0_0_1"/>
<dbReference type="Proteomes" id="UP000005446">
    <property type="component" value="Unassembled WGS sequence"/>
</dbReference>
<organism evidence="1 2">
    <name type="scientific">Glarea lozoyensis (strain ATCC 74030 / MF5533)</name>
    <dbReference type="NCBI Taxonomy" id="1104152"/>
    <lineage>
        <taxon>Eukaryota</taxon>
        <taxon>Fungi</taxon>
        <taxon>Dikarya</taxon>
        <taxon>Ascomycota</taxon>
        <taxon>Pezizomycotina</taxon>
        <taxon>Leotiomycetes</taxon>
        <taxon>Helotiales</taxon>
        <taxon>Helotiaceae</taxon>
        <taxon>Glarea</taxon>
    </lineage>
</organism>
<dbReference type="EMBL" id="AGUE01000053">
    <property type="protein sequence ID" value="EHL01485.1"/>
    <property type="molecule type" value="Genomic_DNA"/>
</dbReference>
<gene>
    <name evidence="1" type="ORF">M7I_2576</name>
</gene>
<dbReference type="AlphaFoldDB" id="H0EJ52"/>
<evidence type="ECO:0000313" key="2">
    <source>
        <dbReference type="Proteomes" id="UP000005446"/>
    </source>
</evidence>